<comment type="caution">
    <text evidence="2">The sequence shown here is derived from an EMBL/GenBank/DDBJ whole genome shotgun (WGS) entry which is preliminary data.</text>
</comment>
<sequence>MNHGNYGHRSPPFSLGHVSKIAKYRSSGPVKNRTGTGWTRLKAPKTGLADRPLSKSAEKHRLRQISPLSPFLTGPPAGTDEIYHVSVRLVSNRHPLTGFQNTAPSEAILNRLNTHRVSQSKSEDVMDSSCQNTLFVPNTEKNTDTTSLR</sequence>
<name>A0A0R1QYN2_9LACO</name>
<feature type="region of interest" description="Disordered" evidence="1">
    <location>
        <begin position="25"/>
        <end position="77"/>
    </location>
</feature>
<dbReference type="AlphaFoldDB" id="A0A0R1QYN2"/>
<evidence type="ECO:0000256" key="1">
    <source>
        <dbReference type="SAM" id="MobiDB-lite"/>
    </source>
</evidence>
<gene>
    <name evidence="2" type="ORF">FD37_GL000727</name>
</gene>
<protein>
    <submittedName>
        <fullName evidence="2">Uncharacterized protein</fullName>
    </submittedName>
</protein>
<organism evidence="2 3">
    <name type="scientific">Levilactobacillus spicheri DSM 15429</name>
    <dbReference type="NCBI Taxonomy" id="1423805"/>
    <lineage>
        <taxon>Bacteria</taxon>
        <taxon>Bacillati</taxon>
        <taxon>Bacillota</taxon>
        <taxon>Bacilli</taxon>
        <taxon>Lactobacillales</taxon>
        <taxon>Lactobacillaceae</taxon>
        <taxon>Levilactobacillus</taxon>
    </lineage>
</organism>
<proteinExistence type="predicted"/>
<dbReference type="PATRIC" id="fig|1423805.4.peg.743"/>
<evidence type="ECO:0000313" key="3">
    <source>
        <dbReference type="Proteomes" id="UP000051835"/>
    </source>
</evidence>
<dbReference type="Proteomes" id="UP000051835">
    <property type="component" value="Unassembled WGS sequence"/>
</dbReference>
<reference evidence="2 3" key="1">
    <citation type="journal article" date="2015" name="Genome Announc.">
        <title>Expanding the biotechnology potential of lactobacilli through comparative genomics of 213 strains and associated genera.</title>
        <authorList>
            <person name="Sun Z."/>
            <person name="Harris H.M."/>
            <person name="McCann A."/>
            <person name="Guo C."/>
            <person name="Argimon S."/>
            <person name="Zhang W."/>
            <person name="Yang X."/>
            <person name="Jeffery I.B."/>
            <person name="Cooney J.C."/>
            <person name="Kagawa T.F."/>
            <person name="Liu W."/>
            <person name="Song Y."/>
            <person name="Salvetti E."/>
            <person name="Wrobel A."/>
            <person name="Rasinkangas P."/>
            <person name="Parkhill J."/>
            <person name="Rea M.C."/>
            <person name="O'Sullivan O."/>
            <person name="Ritari J."/>
            <person name="Douillard F.P."/>
            <person name="Paul Ross R."/>
            <person name="Yang R."/>
            <person name="Briner A.E."/>
            <person name="Felis G.E."/>
            <person name="de Vos W.M."/>
            <person name="Barrangou R."/>
            <person name="Klaenhammer T.R."/>
            <person name="Caufield P.W."/>
            <person name="Cui Y."/>
            <person name="Zhang H."/>
            <person name="O'Toole P.W."/>
        </authorList>
    </citation>
    <scope>NUCLEOTIDE SEQUENCE [LARGE SCALE GENOMIC DNA]</scope>
    <source>
        <strain evidence="2 3">DSM 15429</strain>
    </source>
</reference>
<evidence type="ECO:0000313" key="2">
    <source>
        <dbReference type="EMBL" id="KRL46259.1"/>
    </source>
</evidence>
<accession>A0A0R1QYN2</accession>
<dbReference type="EMBL" id="AZFC01000037">
    <property type="protein sequence ID" value="KRL46259.1"/>
    <property type="molecule type" value="Genomic_DNA"/>
</dbReference>